<reference evidence="1 2" key="1">
    <citation type="journal article" date="2019" name="Nat. Ecol. Evol.">
        <title>Megaphylogeny resolves global patterns of mushroom evolution.</title>
        <authorList>
            <person name="Varga T."/>
            <person name="Krizsan K."/>
            <person name="Foldi C."/>
            <person name="Dima B."/>
            <person name="Sanchez-Garcia M."/>
            <person name="Sanchez-Ramirez S."/>
            <person name="Szollosi G.J."/>
            <person name="Szarkandi J.G."/>
            <person name="Papp V."/>
            <person name="Albert L."/>
            <person name="Andreopoulos W."/>
            <person name="Angelini C."/>
            <person name="Antonin V."/>
            <person name="Barry K.W."/>
            <person name="Bougher N.L."/>
            <person name="Buchanan P."/>
            <person name="Buyck B."/>
            <person name="Bense V."/>
            <person name="Catcheside P."/>
            <person name="Chovatia M."/>
            <person name="Cooper J."/>
            <person name="Damon W."/>
            <person name="Desjardin D."/>
            <person name="Finy P."/>
            <person name="Geml J."/>
            <person name="Haridas S."/>
            <person name="Hughes K."/>
            <person name="Justo A."/>
            <person name="Karasinski D."/>
            <person name="Kautmanova I."/>
            <person name="Kiss B."/>
            <person name="Kocsube S."/>
            <person name="Kotiranta H."/>
            <person name="LaButti K.M."/>
            <person name="Lechner B.E."/>
            <person name="Liimatainen K."/>
            <person name="Lipzen A."/>
            <person name="Lukacs Z."/>
            <person name="Mihaltcheva S."/>
            <person name="Morgado L.N."/>
            <person name="Niskanen T."/>
            <person name="Noordeloos M.E."/>
            <person name="Ohm R.A."/>
            <person name="Ortiz-Santana B."/>
            <person name="Ovrebo C."/>
            <person name="Racz N."/>
            <person name="Riley R."/>
            <person name="Savchenko A."/>
            <person name="Shiryaev A."/>
            <person name="Soop K."/>
            <person name="Spirin V."/>
            <person name="Szebenyi C."/>
            <person name="Tomsovsky M."/>
            <person name="Tulloss R.E."/>
            <person name="Uehling J."/>
            <person name="Grigoriev I.V."/>
            <person name="Vagvolgyi C."/>
            <person name="Papp T."/>
            <person name="Martin F.M."/>
            <person name="Miettinen O."/>
            <person name="Hibbett D.S."/>
            <person name="Nagy L.G."/>
        </authorList>
    </citation>
    <scope>NUCLEOTIDE SEQUENCE [LARGE SCALE GENOMIC DNA]</scope>
    <source>
        <strain evidence="1 2">FP101781</strain>
    </source>
</reference>
<evidence type="ECO:0000313" key="1">
    <source>
        <dbReference type="EMBL" id="TEB17442.1"/>
    </source>
</evidence>
<dbReference type="Proteomes" id="UP000298030">
    <property type="component" value="Unassembled WGS sequence"/>
</dbReference>
<protein>
    <submittedName>
        <fullName evidence="1">Uncharacterized protein</fullName>
    </submittedName>
</protein>
<name>A0A4Y7S7W1_COPMI</name>
<dbReference type="AlphaFoldDB" id="A0A4Y7S7W1"/>
<gene>
    <name evidence="1" type="ORF">FA13DRAFT_768109</name>
</gene>
<proteinExistence type="predicted"/>
<comment type="caution">
    <text evidence="1">The sequence shown here is derived from an EMBL/GenBank/DDBJ whole genome shotgun (WGS) entry which is preliminary data.</text>
</comment>
<evidence type="ECO:0000313" key="2">
    <source>
        <dbReference type="Proteomes" id="UP000298030"/>
    </source>
</evidence>
<dbReference type="EMBL" id="QPFP01000305">
    <property type="protein sequence ID" value="TEB17442.1"/>
    <property type="molecule type" value="Genomic_DNA"/>
</dbReference>
<accession>A0A4Y7S7W1</accession>
<sequence length="462" mass="50964">MNPGRSALLQHLVSGISAKEKARLTESGFSGPPPVLYWNTPSYLPFADGSVGDGTVTAYPARIIPSPPDDADECAGIALCSAILRADDYEEEIKRVMTALCDRVTVGSRLDPGAIAEVLWATRYQICQKVTLAHGGEESKTIEVVKQAFVEGVALAAQDLCLYQWEDSMNREVDFNVLRNVSTFYARLRCMGFVTNEDFDKALGVILEECAEENLALLIVAVVDLISPATMSSSRKPIAAENWIAAQQQLNEIEGRAHEIRGRQVEEDIVALLCGGVIPNGGVDPSLKNIDDADSTSSTSGDPDFEIYLNTIYDLRYFLTLLQGADEAPSPDRYTTTLPCVSCCTDPPPLGTRKWRYLKTLCKDIQKWAASANGLSDHVNWSPMLETLQLEAECEVVDPDAEIHERGIDYGQWVTFHRTLDILEGYDSEEEFDGEEFEDDQEEEEGVCEVHIEGGCGRCRKC</sequence>
<organism evidence="1 2">
    <name type="scientific">Coprinellus micaceus</name>
    <name type="common">Glistening ink-cap mushroom</name>
    <name type="synonym">Coprinus micaceus</name>
    <dbReference type="NCBI Taxonomy" id="71717"/>
    <lineage>
        <taxon>Eukaryota</taxon>
        <taxon>Fungi</taxon>
        <taxon>Dikarya</taxon>
        <taxon>Basidiomycota</taxon>
        <taxon>Agaricomycotina</taxon>
        <taxon>Agaricomycetes</taxon>
        <taxon>Agaricomycetidae</taxon>
        <taxon>Agaricales</taxon>
        <taxon>Agaricineae</taxon>
        <taxon>Psathyrellaceae</taxon>
        <taxon>Coprinellus</taxon>
    </lineage>
</organism>
<keyword evidence="2" id="KW-1185">Reference proteome</keyword>